<feature type="compositionally biased region" description="Polar residues" evidence="1">
    <location>
        <begin position="52"/>
        <end position="63"/>
    </location>
</feature>
<evidence type="ECO:0000256" key="1">
    <source>
        <dbReference type="SAM" id="MobiDB-lite"/>
    </source>
</evidence>
<sequence length="152" mass="17173">MSLVDFADVLQQQNVGVHGFTASDLFSQLHELQMISERRSVDKDREDRTPRRTQSAVNITSPTHYRFFRERRENSEPPPPITEETPTPSLDETLSAEKEKRGNMSPKKIIQHPQTPANPEVSSPHPVPSEDPEGLAGVTAYMMPEQGVKRIE</sequence>
<accession>A0A2A2JJI9</accession>
<name>A0A2A2JJI9_9BILA</name>
<dbReference type="AlphaFoldDB" id="A0A2A2JJI9"/>
<dbReference type="Proteomes" id="UP000218231">
    <property type="component" value="Unassembled WGS sequence"/>
</dbReference>
<keyword evidence="3" id="KW-1185">Reference proteome</keyword>
<evidence type="ECO:0000313" key="3">
    <source>
        <dbReference type="Proteomes" id="UP000218231"/>
    </source>
</evidence>
<comment type="caution">
    <text evidence="2">The sequence shown here is derived from an EMBL/GenBank/DDBJ whole genome shotgun (WGS) entry which is preliminary data.</text>
</comment>
<feature type="region of interest" description="Disordered" evidence="1">
    <location>
        <begin position="37"/>
        <end position="152"/>
    </location>
</feature>
<gene>
    <name evidence="2" type="ORF">WR25_22820</name>
</gene>
<evidence type="ECO:0000313" key="2">
    <source>
        <dbReference type="EMBL" id="PAV61898.1"/>
    </source>
</evidence>
<reference evidence="2 3" key="1">
    <citation type="journal article" date="2017" name="Curr. Biol.">
        <title>Genome architecture and evolution of a unichromosomal asexual nematode.</title>
        <authorList>
            <person name="Fradin H."/>
            <person name="Zegar C."/>
            <person name="Gutwein M."/>
            <person name="Lucas J."/>
            <person name="Kovtun M."/>
            <person name="Corcoran D."/>
            <person name="Baugh L.R."/>
            <person name="Kiontke K."/>
            <person name="Gunsalus K."/>
            <person name="Fitch D.H."/>
            <person name="Piano F."/>
        </authorList>
    </citation>
    <scope>NUCLEOTIDE SEQUENCE [LARGE SCALE GENOMIC DNA]</scope>
    <source>
        <strain evidence="2">PF1309</strain>
    </source>
</reference>
<organism evidence="2 3">
    <name type="scientific">Diploscapter pachys</name>
    <dbReference type="NCBI Taxonomy" id="2018661"/>
    <lineage>
        <taxon>Eukaryota</taxon>
        <taxon>Metazoa</taxon>
        <taxon>Ecdysozoa</taxon>
        <taxon>Nematoda</taxon>
        <taxon>Chromadorea</taxon>
        <taxon>Rhabditida</taxon>
        <taxon>Rhabditina</taxon>
        <taxon>Rhabditomorpha</taxon>
        <taxon>Rhabditoidea</taxon>
        <taxon>Rhabditidae</taxon>
        <taxon>Diploscapter</taxon>
    </lineage>
</organism>
<feature type="compositionally biased region" description="Basic and acidic residues" evidence="1">
    <location>
        <begin position="37"/>
        <end position="50"/>
    </location>
</feature>
<protein>
    <submittedName>
        <fullName evidence="2">Uncharacterized protein</fullName>
    </submittedName>
</protein>
<proteinExistence type="predicted"/>
<dbReference type="EMBL" id="LIAE01010396">
    <property type="protein sequence ID" value="PAV61898.1"/>
    <property type="molecule type" value="Genomic_DNA"/>
</dbReference>
<dbReference type="STRING" id="2018661.A0A2A2JJI9"/>